<sequence>MSALSQRLQAIDALRGLVILIMMVDHVRETFYLHHQVPDPMRIEETEASLFFSRILAHLCAPVFVVLTGLSAYLYQAKHNSLSMTREFLLKRGLFLVILELLVINFAWTGQFPPHVIYLQVIWAIGISMIVLALLIGLPQRILWLIAVLIIFGHNLLDQVSLQQMPILQPIWLILHERGWIEWGEFLKLRTSYPVLPWIGVILLGYSIGATIFQAQITPQRRTTYLWTFGCSSVVGFLILRILNVYGDSAWLQMSTPLQTLMSFFNLTKYPPSLLFILWNVGLGLLLLVALEKVQQQAWARPLIIYGSVPMFFYIVHLFVLKLLYVVAVALWGQNHGDYFGVNQVSTLWWIAIILCIVLYPLMRWFSKFKHQNNQIPFLKYL</sequence>
<evidence type="ECO:0000313" key="4">
    <source>
        <dbReference type="Proteomes" id="UP000325788"/>
    </source>
</evidence>
<evidence type="ECO:0000259" key="2">
    <source>
        <dbReference type="Pfam" id="PF07786"/>
    </source>
</evidence>
<comment type="caution">
    <text evidence="3">The sequence shown here is derived from an EMBL/GenBank/DDBJ whole genome shotgun (WGS) entry which is preliminary data.</text>
</comment>
<feature type="transmembrane region" description="Helical" evidence="1">
    <location>
        <begin position="225"/>
        <end position="246"/>
    </location>
</feature>
<organism evidence="3 4">
    <name type="scientific">Acinetobacter tandoii</name>
    <dbReference type="NCBI Taxonomy" id="202954"/>
    <lineage>
        <taxon>Bacteria</taxon>
        <taxon>Pseudomonadati</taxon>
        <taxon>Pseudomonadota</taxon>
        <taxon>Gammaproteobacteria</taxon>
        <taxon>Moraxellales</taxon>
        <taxon>Moraxellaceae</taxon>
        <taxon>Acinetobacter</taxon>
    </lineage>
</organism>
<keyword evidence="1" id="KW-0812">Transmembrane</keyword>
<proteinExistence type="predicted"/>
<feature type="transmembrane region" description="Helical" evidence="1">
    <location>
        <begin position="195"/>
        <end position="213"/>
    </location>
</feature>
<evidence type="ECO:0000256" key="1">
    <source>
        <dbReference type="SAM" id="Phobius"/>
    </source>
</evidence>
<dbReference type="InterPro" id="IPR012429">
    <property type="entry name" value="HGSNAT_cat"/>
</dbReference>
<feature type="transmembrane region" description="Helical" evidence="1">
    <location>
        <begin position="348"/>
        <end position="366"/>
    </location>
</feature>
<dbReference type="RefSeq" id="WP_151505146.1">
    <property type="nucleotide sequence ID" value="NZ_VXLD01000012.1"/>
</dbReference>
<dbReference type="EMBL" id="VXLD01000012">
    <property type="protein sequence ID" value="KAB1852753.1"/>
    <property type="molecule type" value="Genomic_DNA"/>
</dbReference>
<name>A0A5N4WAQ8_9GAMM</name>
<reference evidence="3 4" key="1">
    <citation type="submission" date="2019-09" db="EMBL/GenBank/DDBJ databases">
        <title>Draft genome sequence of Acinetobacter tandoii W4-4-4 isolated from environmental water sample.</title>
        <authorList>
            <person name="Wee S.K."/>
            <person name="Yan B."/>
            <person name="Mustaffa S.B."/>
            <person name="Yap E.P.H."/>
        </authorList>
    </citation>
    <scope>NUCLEOTIDE SEQUENCE [LARGE SCALE GENOMIC DNA]</scope>
    <source>
        <strain evidence="3 4">W4-4-4</strain>
    </source>
</reference>
<dbReference type="PANTHER" id="PTHR40407">
    <property type="entry name" value="MEMBRANE PROTEIN-LIKE PROTEIN"/>
    <property type="match status" value="1"/>
</dbReference>
<gene>
    <name evidence="3" type="ORF">F4W09_14295</name>
</gene>
<dbReference type="Pfam" id="PF07786">
    <property type="entry name" value="HGSNAT_cat"/>
    <property type="match status" value="1"/>
</dbReference>
<feature type="domain" description="Heparan-alpha-glucosaminide N-acetyltransferase catalytic" evidence="2">
    <location>
        <begin position="7"/>
        <end position="215"/>
    </location>
</feature>
<feature type="transmembrane region" description="Helical" evidence="1">
    <location>
        <begin position="55"/>
        <end position="76"/>
    </location>
</feature>
<dbReference type="Proteomes" id="UP000325788">
    <property type="component" value="Unassembled WGS sequence"/>
</dbReference>
<feature type="transmembrane region" description="Helical" evidence="1">
    <location>
        <begin position="270"/>
        <end position="291"/>
    </location>
</feature>
<keyword evidence="1" id="KW-0472">Membrane</keyword>
<feature type="transmembrane region" description="Helical" evidence="1">
    <location>
        <begin position="115"/>
        <end position="135"/>
    </location>
</feature>
<feature type="transmembrane region" description="Helical" evidence="1">
    <location>
        <begin position="303"/>
        <end position="328"/>
    </location>
</feature>
<feature type="transmembrane region" description="Helical" evidence="1">
    <location>
        <begin position="88"/>
        <end position="109"/>
    </location>
</feature>
<dbReference type="AlphaFoldDB" id="A0A5N4WAQ8"/>
<feature type="transmembrane region" description="Helical" evidence="1">
    <location>
        <begin position="142"/>
        <end position="157"/>
    </location>
</feature>
<keyword evidence="1" id="KW-1133">Transmembrane helix</keyword>
<evidence type="ECO:0000313" key="3">
    <source>
        <dbReference type="EMBL" id="KAB1852753.1"/>
    </source>
</evidence>
<dbReference type="PANTHER" id="PTHR40407:SF1">
    <property type="entry name" value="HEPARAN-ALPHA-GLUCOSAMINIDE N-ACETYLTRANSFERASE CATALYTIC DOMAIN-CONTAINING PROTEIN"/>
    <property type="match status" value="1"/>
</dbReference>
<protein>
    <submittedName>
        <fullName evidence="3">DUF1624 domain-containing protein</fullName>
    </submittedName>
</protein>
<accession>A0A5N4WAQ8</accession>